<sequence>MRVATRSNLFTPFTLNYKKPNQNSIRRIITLWVFL</sequence>
<reference evidence="1" key="1">
    <citation type="journal article" date="2021" name="Proc. Natl. Acad. Sci. U.S.A.">
        <title>A Catalog of Tens of Thousands of Viruses from Human Metagenomes Reveals Hidden Associations with Chronic Diseases.</title>
        <authorList>
            <person name="Tisza M.J."/>
            <person name="Buck C.B."/>
        </authorList>
    </citation>
    <scope>NUCLEOTIDE SEQUENCE</scope>
    <source>
        <strain evidence="1">CtwwN25</strain>
    </source>
</reference>
<protein>
    <submittedName>
        <fullName evidence="1">Uncharacterized protein</fullName>
    </submittedName>
</protein>
<accession>A0A8S5PNG1</accession>
<name>A0A8S5PNG1_9CAUD</name>
<dbReference type="EMBL" id="BK015472">
    <property type="protein sequence ID" value="DAE08638.1"/>
    <property type="molecule type" value="Genomic_DNA"/>
</dbReference>
<proteinExistence type="predicted"/>
<evidence type="ECO:0000313" key="1">
    <source>
        <dbReference type="EMBL" id="DAE08638.1"/>
    </source>
</evidence>
<organism evidence="1">
    <name type="scientific">Myoviridae sp. ctwwN25</name>
    <dbReference type="NCBI Taxonomy" id="2825209"/>
    <lineage>
        <taxon>Viruses</taxon>
        <taxon>Duplodnaviria</taxon>
        <taxon>Heunggongvirae</taxon>
        <taxon>Uroviricota</taxon>
        <taxon>Caudoviricetes</taxon>
    </lineage>
</organism>